<dbReference type="Gene3D" id="3.60.21.10">
    <property type="match status" value="1"/>
</dbReference>
<comment type="similarity">
    <text evidence="1">Belongs to the CapA family.</text>
</comment>
<protein>
    <submittedName>
        <fullName evidence="4">Poly-gamma-glutamate synthesis protein (Capsule biosynthesis protein)</fullName>
    </submittedName>
</protein>
<dbReference type="InterPro" id="IPR052169">
    <property type="entry name" value="CW_Biosynth-Accessory"/>
</dbReference>
<dbReference type="SUPFAM" id="SSF56300">
    <property type="entry name" value="Metallo-dependent phosphatases"/>
    <property type="match status" value="1"/>
</dbReference>
<gene>
    <name evidence="4" type="ORF">SAMN05216362_1254</name>
</gene>
<proteinExistence type="inferred from homology"/>
<dbReference type="STRING" id="571933.SAMN05216362_1254"/>
<feature type="domain" description="Capsule synthesis protein CapA" evidence="3">
    <location>
        <begin position="57"/>
        <end position="302"/>
    </location>
</feature>
<dbReference type="SMART" id="SM00854">
    <property type="entry name" value="PGA_cap"/>
    <property type="match status" value="1"/>
</dbReference>
<evidence type="ECO:0000256" key="2">
    <source>
        <dbReference type="SAM" id="Phobius"/>
    </source>
</evidence>
<dbReference type="EMBL" id="FOES01000025">
    <property type="protein sequence ID" value="SEQ74044.1"/>
    <property type="molecule type" value="Genomic_DNA"/>
</dbReference>
<keyword evidence="2" id="KW-0472">Membrane</keyword>
<dbReference type="PANTHER" id="PTHR33393">
    <property type="entry name" value="POLYGLUTAMINE SYNTHESIS ACCESSORY PROTEIN RV0574C-RELATED"/>
    <property type="match status" value="1"/>
</dbReference>
<sequence>MRKKIITGSIIFLMTLGIVLYINLSDHNELSAVQVANNPAITVDHYTENKYFETSITLNAIGDLLIHSTVYNDARTGAGFDFNPMFKDIKYYLRNADITIANQETVLGGAKIGLSTYPQFNSPQQLGDTLKESGVDIVSMANNHTLDRGEEAVISATNYLQNIGVEYVGAYQSEEDKNTQRIIHRKGIAVGFLSYTYGTNGIPVPEGKEHLVNLIDEEQILNDLEELKPNTDFIVVSMHFGEEYQPLPNDEQVHLSELLTNNGADVIIGHHPHVLQPVDWIATDEGEDKFVAYSLGNFLSGQTGTDRLIGAIMQIELTKTIQGNNEKQYKVSNAKMMPTYNQYENFRNYKIVPLVEANEYSLSNAQQWFEDKKELIQTYTDNIEVVPYLE</sequence>
<dbReference type="AlphaFoldDB" id="A0A1H9IHJ1"/>
<dbReference type="Pfam" id="PF09587">
    <property type="entry name" value="PGA_cap"/>
    <property type="match status" value="1"/>
</dbReference>
<organism evidence="4 5">
    <name type="scientific">Piscibacillus halophilus</name>
    <dbReference type="NCBI Taxonomy" id="571933"/>
    <lineage>
        <taxon>Bacteria</taxon>
        <taxon>Bacillati</taxon>
        <taxon>Bacillota</taxon>
        <taxon>Bacilli</taxon>
        <taxon>Bacillales</taxon>
        <taxon>Bacillaceae</taxon>
        <taxon>Piscibacillus</taxon>
    </lineage>
</organism>
<keyword evidence="2" id="KW-0812">Transmembrane</keyword>
<evidence type="ECO:0000313" key="4">
    <source>
        <dbReference type="EMBL" id="SEQ74044.1"/>
    </source>
</evidence>
<name>A0A1H9IHJ1_9BACI</name>
<keyword evidence="2" id="KW-1133">Transmembrane helix</keyword>
<dbReference type="InterPro" id="IPR019079">
    <property type="entry name" value="Capsule_synth_CapA"/>
</dbReference>
<reference evidence="4 5" key="1">
    <citation type="submission" date="2016-10" db="EMBL/GenBank/DDBJ databases">
        <authorList>
            <person name="de Groot N.N."/>
        </authorList>
    </citation>
    <scope>NUCLEOTIDE SEQUENCE [LARGE SCALE GENOMIC DNA]</scope>
    <source>
        <strain evidence="4 5">DSM 21633</strain>
    </source>
</reference>
<dbReference type="Proteomes" id="UP000199427">
    <property type="component" value="Unassembled WGS sequence"/>
</dbReference>
<accession>A0A1H9IHJ1</accession>
<dbReference type="InterPro" id="IPR029052">
    <property type="entry name" value="Metallo-depent_PP-like"/>
</dbReference>
<dbReference type="PANTHER" id="PTHR33393:SF12">
    <property type="entry name" value="CAPSULE BIOSYNTHESIS PROTEIN CAPA"/>
    <property type="match status" value="1"/>
</dbReference>
<feature type="transmembrane region" description="Helical" evidence="2">
    <location>
        <begin position="5"/>
        <end position="24"/>
    </location>
</feature>
<keyword evidence="5" id="KW-1185">Reference proteome</keyword>
<evidence type="ECO:0000259" key="3">
    <source>
        <dbReference type="SMART" id="SM00854"/>
    </source>
</evidence>
<dbReference type="CDD" id="cd07381">
    <property type="entry name" value="MPP_CapA"/>
    <property type="match status" value="1"/>
</dbReference>
<evidence type="ECO:0000313" key="5">
    <source>
        <dbReference type="Proteomes" id="UP000199427"/>
    </source>
</evidence>
<dbReference type="RefSeq" id="WP_256205297.1">
    <property type="nucleotide sequence ID" value="NZ_FOES01000025.1"/>
</dbReference>
<evidence type="ECO:0000256" key="1">
    <source>
        <dbReference type="ARBA" id="ARBA00005662"/>
    </source>
</evidence>